<name>L1JDW2_GUITC</name>
<sequence>VEAPMLLSYQRGEVFVRASESSSAGSSRAKTLGYVLLSCTALFALALLIGSTGPRRSELGMIGDISTIGEIHAAYIHGSIPTAAQEADDIMDLPFPDARNGSDAKEWMPSAYIRGSIDTSAQEAQDITGVAKDPRKEFLYQTKAKTSKLGMIGDIHTINSIHAAYIHGSVPTAAQESDEITTFAFPDERNGSDSKTLMPSAYVRGSIDTSSQEASDITGVAKDPVKRSSRRSRADL</sequence>
<feature type="non-terminal residue" evidence="3">
    <location>
        <position position="236"/>
    </location>
</feature>
<dbReference type="EMBL" id="JH992993">
    <property type="protein sequence ID" value="EKX46706.1"/>
    <property type="molecule type" value="Genomic_DNA"/>
</dbReference>
<feature type="transmembrane region" description="Helical" evidence="2">
    <location>
        <begin position="31"/>
        <end position="49"/>
    </location>
</feature>
<dbReference type="HOGENOM" id="CLU_1178067_0_0_1"/>
<proteinExistence type="predicted"/>
<reference evidence="4" key="3">
    <citation type="submission" date="2016-03" db="UniProtKB">
        <authorList>
            <consortium name="EnsemblProtists"/>
        </authorList>
    </citation>
    <scope>IDENTIFICATION</scope>
</reference>
<evidence type="ECO:0000313" key="3">
    <source>
        <dbReference type="EMBL" id="EKX46706.1"/>
    </source>
</evidence>
<dbReference type="EnsemblProtists" id="EKX46706">
    <property type="protein sequence ID" value="EKX46706"/>
    <property type="gene ID" value="GUITHDRAFT_152300"/>
</dbReference>
<dbReference type="RefSeq" id="XP_005833686.1">
    <property type="nucleotide sequence ID" value="XM_005833629.1"/>
</dbReference>
<dbReference type="KEGG" id="gtt:GUITHDRAFT_152300"/>
<keyword evidence="2" id="KW-0472">Membrane</keyword>
<feature type="non-terminal residue" evidence="3">
    <location>
        <position position="1"/>
    </location>
</feature>
<organism evidence="3">
    <name type="scientific">Guillardia theta (strain CCMP2712)</name>
    <name type="common">Cryptophyte</name>
    <dbReference type="NCBI Taxonomy" id="905079"/>
    <lineage>
        <taxon>Eukaryota</taxon>
        <taxon>Cryptophyceae</taxon>
        <taxon>Pyrenomonadales</taxon>
        <taxon>Geminigeraceae</taxon>
        <taxon>Guillardia</taxon>
    </lineage>
</organism>
<accession>L1JDW2</accession>
<evidence type="ECO:0000313" key="5">
    <source>
        <dbReference type="Proteomes" id="UP000011087"/>
    </source>
</evidence>
<evidence type="ECO:0000256" key="2">
    <source>
        <dbReference type="SAM" id="Phobius"/>
    </source>
</evidence>
<keyword evidence="2" id="KW-1133">Transmembrane helix</keyword>
<dbReference type="GeneID" id="17303374"/>
<feature type="region of interest" description="Disordered" evidence="1">
    <location>
        <begin position="185"/>
        <end position="236"/>
    </location>
</feature>
<reference evidence="5" key="2">
    <citation type="submission" date="2012-11" db="EMBL/GenBank/DDBJ databases">
        <authorList>
            <person name="Kuo A."/>
            <person name="Curtis B.A."/>
            <person name="Tanifuji G."/>
            <person name="Burki F."/>
            <person name="Gruber A."/>
            <person name="Irimia M."/>
            <person name="Maruyama S."/>
            <person name="Arias M.C."/>
            <person name="Ball S.G."/>
            <person name="Gile G.H."/>
            <person name="Hirakawa Y."/>
            <person name="Hopkins J.F."/>
            <person name="Rensing S.A."/>
            <person name="Schmutz J."/>
            <person name="Symeonidi A."/>
            <person name="Elias M."/>
            <person name="Eveleigh R.J."/>
            <person name="Herman E.K."/>
            <person name="Klute M.J."/>
            <person name="Nakayama T."/>
            <person name="Obornik M."/>
            <person name="Reyes-Prieto A."/>
            <person name="Armbrust E.V."/>
            <person name="Aves S.J."/>
            <person name="Beiko R.G."/>
            <person name="Coutinho P."/>
            <person name="Dacks J.B."/>
            <person name="Durnford D.G."/>
            <person name="Fast N.M."/>
            <person name="Green B.R."/>
            <person name="Grisdale C."/>
            <person name="Hempe F."/>
            <person name="Henrissat B."/>
            <person name="Hoppner M.P."/>
            <person name="Ishida K.-I."/>
            <person name="Kim E."/>
            <person name="Koreny L."/>
            <person name="Kroth P.G."/>
            <person name="Liu Y."/>
            <person name="Malik S.-B."/>
            <person name="Maier U.G."/>
            <person name="McRose D."/>
            <person name="Mock T."/>
            <person name="Neilson J.A."/>
            <person name="Onodera N.T."/>
            <person name="Poole A.M."/>
            <person name="Pritham E.J."/>
            <person name="Richards T.A."/>
            <person name="Rocap G."/>
            <person name="Roy S.W."/>
            <person name="Sarai C."/>
            <person name="Schaack S."/>
            <person name="Shirato S."/>
            <person name="Slamovits C.H."/>
            <person name="Spencer D.F."/>
            <person name="Suzuki S."/>
            <person name="Worden A.Z."/>
            <person name="Zauner S."/>
            <person name="Barry K."/>
            <person name="Bell C."/>
            <person name="Bharti A.K."/>
            <person name="Crow J.A."/>
            <person name="Grimwood J."/>
            <person name="Kramer R."/>
            <person name="Lindquist E."/>
            <person name="Lucas S."/>
            <person name="Salamov A."/>
            <person name="McFadden G.I."/>
            <person name="Lane C.E."/>
            <person name="Keeling P.J."/>
            <person name="Gray M.W."/>
            <person name="Grigoriev I.V."/>
            <person name="Archibald J.M."/>
        </authorList>
    </citation>
    <scope>NUCLEOTIDE SEQUENCE</scope>
    <source>
        <strain evidence="5">CCMP2712</strain>
    </source>
</reference>
<feature type="compositionally biased region" description="Basic residues" evidence="1">
    <location>
        <begin position="227"/>
        <end position="236"/>
    </location>
</feature>
<reference evidence="3 5" key="1">
    <citation type="journal article" date="2012" name="Nature">
        <title>Algal genomes reveal evolutionary mosaicism and the fate of nucleomorphs.</title>
        <authorList>
            <consortium name="DOE Joint Genome Institute"/>
            <person name="Curtis B.A."/>
            <person name="Tanifuji G."/>
            <person name="Burki F."/>
            <person name="Gruber A."/>
            <person name="Irimia M."/>
            <person name="Maruyama S."/>
            <person name="Arias M.C."/>
            <person name="Ball S.G."/>
            <person name="Gile G.H."/>
            <person name="Hirakawa Y."/>
            <person name="Hopkins J.F."/>
            <person name="Kuo A."/>
            <person name="Rensing S.A."/>
            <person name="Schmutz J."/>
            <person name="Symeonidi A."/>
            <person name="Elias M."/>
            <person name="Eveleigh R.J."/>
            <person name="Herman E.K."/>
            <person name="Klute M.J."/>
            <person name="Nakayama T."/>
            <person name="Obornik M."/>
            <person name="Reyes-Prieto A."/>
            <person name="Armbrust E.V."/>
            <person name="Aves S.J."/>
            <person name="Beiko R.G."/>
            <person name="Coutinho P."/>
            <person name="Dacks J.B."/>
            <person name="Durnford D.G."/>
            <person name="Fast N.M."/>
            <person name="Green B.R."/>
            <person name="Grisdale C.J."/>
            <person name="Hempel F."/>
            <person name="Henrissat B."/>
            <person name="Hoppner M.P."/>
            <person name="Ishida K."/>
            <person name="Kim E."/>
            <person name="Koreny L."/>
            <person name="Kroth P.G."/>
            <person name="Liu Y."/>
            <person name="Malik S.B."/>
            <person name="Maier U.G."/>
            <person name="McRose D."/>
            <person name="Mock T."/>
            <person name="Neilson J.A."/>
            <person name="Onodera N.T."/>
            <person name="Poole A.M."/>
            <person name="Pritham E.J."/>
            <person name="Richards T.A."/>
            <person name="Rocap G."/>
            <person name="Roy S.W."/>
            <person name="Sarai C."/>
            <person name="Schaack S."/>
            <person name="Shirato S."/>
            <person name="Slamovits C.H."/>
            <person name="Spencer D.F."/>
            <person name="Suzuki S."/>
            <person name="Worden A.Z."/>
            <person name="Zauner S."/>
            <person name="Barry K."/>
            <person name="Bell C."/>
            <person name="Bharti A.K."/>
            <person name="Crow J.A."/>
            <person name="Grimwood J."/>
            <person name="Kramer R."/>
            <person name="Lindquist E."/>
            <person name="Lucas S."/>
            <person name="Salamov A."/>
            <person name="McFadden G.I."/>
            <person name="Lane C.E."/>
            <person name="Keeling P.J."/>
            <person name="Gray M.W."/>
            <person name="Grigoriev I.V."/>
            <person name="Archibald J.M."/>
        </authorList>
    </citation>
    <scope>NUCLEOTIDE SEQUENCE</scope>
    <source>
        <strain evidence="3 5">CCMP2712</strain>
    </source>
</reference>
<evidence type="ECO:0000313" key="4">
    <source>
        <dbReference type="EnsemblProtists" id="EKX46706"/>
    </source>
</evidence>
<protein>
    <submittedName>
        <fullName evidence="3 4">Uncharacterized protein</fullName>
    </submittedName>
</protein>
<keyword evidence="5" id="KW-1185">Reference proteome</keyword>
<gene>
    <name evidence="3" type="ORF">GUITHDRAFT_152300</name>
</gene>
<dbReference type="PaxDb" id="55529-EKX46706"/>
<dbReference type="Proteomes" id="UP000011087">
    <property type="component" value="Unassembled WGS sequence"/>
</dbReference>
<keyword evidence="2" id="KW-0812">Transmembrane</keyword>
<evidence type="ECO:0000256" key="1">
    <source>
        <dbReference type="SAM" id="MobiDB-lite"/>
    </source>
</evidence>
<dbReference type="AlphaFoldDB" id="L1JDW2"/>